<dbReference type="EMBL" id="JAZGQO010000002">
    <property type="protein sequence ID" value="KAK6190336.1"/>
    <property type="molecule type" value="Genomic_DNA"/>
</dbReference>
<feature type="binding site" evidence="5">
    <location>
        <position position="264"/>
    </location>
    <ligand>
        <name>FAD</name>
        <dbReference type="ChEBI" id="CHEBI:57692"/>
    </ligand>
</feature>
<proteinExistence type="inferred from homology"/>
<evidence type="ECO:0000256" key="5">
    <source>
        <dbReference type="PIRSR" id="PIRSR000137-2"/>
    </source>
</evidence>
<feature type="chain" id="PRO_5042941100" description="Glucose-methanol-choline oxidoreductase N-terminal domain-containing protein" evidence="7">
    <location>
        <begin position="17"/>
        <end position="606"/>
    </location>
</feature>
<dbReference type="Gene3D" id="3.50.50.60">
    <property type="entry name" value="FAD/NAD(P)-binding domain"/>
    <property type="match status" value="1"/>
</dbReference>
<evidence type="ECO:0000256" key="4">
    <source>
        <dbReference type="ARBA" id="ARBA00022827"/>
    </source>
</evidence>
<organism evidence="10 11">
    <name type="scientific">Patella caerulea</name>
    <name type="common">Rayed Mediterranean limpet</name>
    <dbReference type="NCBI Taxonomy" id="87958"/>
    <lineage>
        <taxon>Eukaryota</taxon>
        <taxon>Metazoa</taxon>
        <taxon>Spiralia</taxon>
        <taxon>Lophotrochozoa</taxon>
        <taxon>Mollusca</taxon>
        <taxon>Gastropoda</taxon>
        <taxon>Patellogastropoda</taxon>
        <taxon>Patelloidea</taxon>
        <taxon>Patellidae</taxon>
        <taxon>Patella</taxon>
    </lineage>
</organism>
<evidence type="ECO:0000256" key="3">
    <source>
        <dbReference type="ARBA" id="ARBA00022630"/>
    </source>
</evidence>
<comment type="caution">
    <text evidence="10">The sequence shown here is derived from an EMBL/GenBank/DDBJ whole genome shotgun (WGS) entry which is preliminary data.</text>
</comment>
<dbReference type="Gene3D" id="3.30.560.10">
    <property type="entry name" value="Glucose Oxidase, domain 3"/>
    <property type="match status" value="1"/>
</dbReference>
<gene>
    <name evidence="10" type="ORF">SNE40_002226</name>
</gene>
<keyword evidence="3 6" id="KW-0285">Flavoprotein</keyword>
<evidence type="ECO:0000259" key="9">
    <source>
        <dbReference type="PROSITE" id="PS00624"/>
    </source>
</evidence>
<dbReference type="InterPro" id="IPR007867">
    <property type="entry name" value="GMC_OxRtase_C"/>
</dbReference>
<dbReference type="Pfam" id="PF00732">
    <property type="entry name" value="GMC_oxred_N"/>
    <property type="match status" value="1"/>
</dbReference>
<dbReference type="GO" id="GO:0016614">
    <property type="term" value="F:oxidoreductase activity, acting on CH-OH group of donors"/>
    <property type="evidence" value="ECO:0007669"/>
    <property type="project" value="InterPro"/>
</dbReference>
<dbReference type="InterPro" id="IPR036188">
    <property type="entry name" value="FAD/NAD-bd_sf"/>
</dbReference>
<keyword evidence="11" id="KW-1185">Reference proteome</keyword>
<reference evidence="10 11" key="1">
    <citation type="submission" date="2024-01" db="EMBL/GenBank/DDBJ databases">
        <title>The genome of the rayed Mediterranean limpet Patella caerulea (Linnaeus, 1758).</title>
        <authorList>
            <person name="Anh-Thu Weber A."/>
            <person name="Halstead-Nussloch G."/>
        </authorList>
    </citation>
    <scope>NUCLEOTIDE SEQUENCE [LARGE SCALE GENOMIC DNA]</scope>
    <source>
        <strain evidence="10">AATW-2023a</strain>
        <tissue evidence="10">Whole specimen</tissue>
    </source>
</reference>
<dbReference type="Pfam" id="PF05199">
    <property type="entry name" value="GMC_oxred_C"/>
    <property type="match status" value="1"/>
</dbReference>
<dbReference type="PROSITE" id="PS00623">
    <property type="entry name" value="GMC_OXRED_1"/>
    <property type="match status" value="1"/>
</dbReference>
<dbReference type="PANTHER" id="PTHR11552:SF147">
    <property type="entry name" value="CHOLINE DEHYDROGENASE, MITOCHONDRIAL"/>
    <property type="match status" value="1"/>
</dbReference>
<dbReference type="InterPro" id="IPR000172">
    <property type="entry name" value="GMC_OxRdtase_N"/>
</dbReference>
<name>A0AAN8K5E7_PATCE</name>
<evidence type="ECO:0000256" key="6">
    <source>
        <dbReference type="RuleBase" id="RU003968"/>
    </source>
</evidence>
<feature type="domain" description="Glucose-methanol-choline oxidoreductase N-terminal" evidence="9">
    <location>
        <begin position="299"/>
        <end position="313"/>
    </location>
</feature>
<accession>A0AAN8K5E7</accession>
<feature type="domain" description="Glucose-methanol-choline oxidoreductase N-terminal" evidence="8">
    <location>
        <begin position="125"/>
        <end position="148"/>
    </location>
</feature>
<comment type="cofactor">
    <cofactor evidence="1 5">
        <name>FAD</name>
        <dbReference type="ChEBI" id="CHEBI:57692"/>
    </cofactor>
</comment>
<dbReference type="AlphaFoldDB" id="A0AAN8K5E7"/>
<feature type="binding site" evidence="5">
    <location>
        <position position="127"/>
    </location>
    <ligand>
        <name>FAD</name>
        <dbReference type="ChEBI" id="CHEBI:57692"/>
    </ligand>
</feature>
<dbReference type="Proteomes" id="UP001347796">
    <property type="component" value="Unassembled WGS sequence"/>
</dbReference>
<evidence type="ECO:0000313" key="10">
    <source>
        <dbReference type="EMBL" id="KAK6190336.1"/>
    </source>
</evidence>
<protein>
    <recommendedName>
        <fullName evidence="8 9">Glucose-methanol-choline oxidoreductase N-terminal domain-containing protein</fullName>
    </recommendedName>
</protein>
<evidence type="ECO:0000256" key="1">
    <source>
        <dbReference type="ARBA" id="ARBA00001974"/>
    </source>
</evidence>
<evidence type="ECO:0000313" key="11">
    <source>
        <dbReference type="Proteomes" id="UP001347796"/>
    </source>
</evidence>
<evidence type="ECO:0000256" key="7">
    <source>
        <dbReference type="SAM" id="SignalP"/>
    </source>
</evidence>
<feature type="signal peptide" evidence="7">
    <location>
        <begin position="1"/>
        <end position="16"/>
    </location>
</feature>
<comment type="similarity">
    <text evidence="2 6">Belongs to the GMC oxidoreductase family.</text>
</comment>
<keyword evidence="4 5" id="KW-0274">FAD</keyword>
<dbReference type="SUPFAM" id="SSF54373">
    <property type="entry name" value="FAD-linked reductases, C-terminal domain"/>
    <property type="match status" value="1"/>
</dbReference>
<sequence>MAFGSLLLVVNVVILAVFIQQKFFSGDKLEANLAKDIDTTYDYIIVGAGSAGSVLANRLSKDSSLKVLVLEAGTDDQQPSSTTVLKVPMMCGLAQRTEYDWQYYSVPQKNCCKGLWGERMFIPRGKVLGGSSQINYNLYVRGHRKDYDGWSEAGCDGWSYSEVLPYFIKSENIHSLKNMDKEYHGKGGPLGVSESQATDFPGFMIEAGKELGYGTGDYNGREQKGFFASQATIQDGERCSTAKAFLWPAVKSRKNLHVLTNAHVKKVVIKNKKAVGVEFYHKGTLKSVSVNKEIILSAGALSSPQILMLSGIGPKEHLKIHGIPVVADLPVGDNLQDHVSFLNYYKTKELVFNSPNKTESVWTLAQYLTTKSGVLTTPGGIESLAFISTDPKTPEYPDLEIHGIDLLFDEDAIRDMVGVDPMYAKYYSGINDVNGFVLLYTLLRPKSHGTVRLNSTDAMQHPVIDPRYLENREDVDGLLRGIRFSQKLAKTKTFQSLGTELFHKPFSPCLEKSKFDSDDYWRCYIGYFTLVIYHPTGTCKMGRTEDSTTVVDPQLRVKGIHGLRVADASIMPSIVSGNTNAPCIMIGEKAADMILGIKPPKPLSNM</sequence>
<keyword evidence="7" id="KW-0732">Signal</keyword>
<dbReference type="PROSITE" id="PS00624">
    <property type="entry name" value="GMC_OXRED_2"/>
    <property type="match status" value="1"/>
</dbReference>
<evidence type="ECO:0000256" key="2">
    <source>
        <dbReference type="ARBA" id="ARBA00010790"/>
    </source>
</evidence>
<dbReference type="GO" id="GO:0050660">
    <property type="term" value="F:flavin adenine dinucleotide binding"/>
    <property type="evidence" value="ECO:0007669"/>
    <property type="project" value="InterPro"/>
</dbReference>
<dbReference type="PIRSF" id="PIRSF000137">
    <property type="entry name" value="Alcohol_oxidase"/>
    <property type="match status" value="1"/>
</dbReference>
<dbReference type="PANTHER" id="PTHR11552">
    <property type="entry name" value="GLUCOSE-METHANOL-CHOLINE GMC OXIDOREDUCTASE"/>
    <property type="match status" value="1"/>
</dbReference>
<evidence type="ECO:0000259" key="8">
    <source>
        <dbReference type="PROSITE" id="PS00623"/>
    </source>
</evidence>
<dbReference type="InterPro" id="IPR012132">
    <property type="entry name" value="GMC_OxRdtase"/>
</dbReference>
<dbReference type="SUPFAM" id="SSF51905">
    <property type="entry name" value="FAD/NAD(P)-binding domain"/>
    <property type="match status" value="1"/>
</dbReference>